<dbReference type="Proteomes" id="UP001165583">
    <property type="component" value="Unassembled WGS sequence"/>
</dbReference>
<evidence type="ECO:0000313" key="1">
    <source>
        <dbReference type="EMBL" id="MCT2398534.1"/>
    </source>
</evidence>
<dbReference type="RefSeq" id="WP_260043714.1">
    <property type="nucleotide sequence ID" value="NZ_JANZXA010000001.1"/>
</dbReference>
<dbReference type="SUPFAM" id="SSF54001">
    <property type="entry name" value="Cysteine proteinases"/>
    <property type="match status" value="1"/>
</dbReference>
<dbReference type="InterPro" id="IPR038765">
    <property type="entry name" value="Papain-like_cys_pep_sf"/>
</dbReference>
<evidence type="ECO:0008006" key="3">
    <source>
        <dbReference type="Google" id="ProtNLM"/>
    </source>
</evidence>
<dbReference type="Gene3D" id="3.90.1720.10">
    <property type="entry name" value="endopeptidase domain like (from Nostoc punctiforme)"/>
    <property type="match status" value="1"/>
</dbReference>
<name>A0ABT2I153_9SPHN</name>
<organism evidence="1 2">
    <name type="scientific">Novosphingobium mangrovi</name>
    <name type="common">ex Huang et al. 2023</name>
    <dbReference type="NCBI Taxonomy" id="2976432"/>
    <lineage>
        <taxon>Bacteria</taxon>
        <taxon>Pseudomonadati</taxon>
        <taxon>Pseudomonadota</taxon>
        <taxon>Alphaproteobacteria</taxon>
        <taxon>Sphingomonadales</taxon>
        <taxon>Sphingomonadaceae</taxon>
        <taxon>Novosphingobium</taxon>
    </lineage>
</organism>
<gene>
    <name evidence="1" type="ORF">NZK81_03130</name>
</gene>
<dbReference type="EMBL" id="JANZXA010000001">
    <property type="protein sequence ID" value="MCT2398534.1"/>
    <property type="molecule type" value="Genomic_DNA"/>
</dbReference>
<keyword evidence="2" id="KW-1185">Reference proteome</keyword>
<evidence type="ECO:0000313" key="2">
    <source>
        <dbReference type="Proteomes" id="UP001165583"/>
    </source>
</evidence>
<reference evidence="1" key="1">
    <citation type="submission" date="2022-09" db="EMBL/GenBank/DDBJ databases">
        <title>Novosphingobium sp. Nov., a polycyclic aromatic hydrocarbon-degrading bacterium isolated form mangrove sediments in HongKong.</title>
        <authorList>
            <person name="Hu Z."/>
        </authorList>
    </citation>
    <scope>NUCLEOTIDE SEQUENCE</scope>
    <source>
        <strain evidence="1">HK4-1</strain>
    </source>
</reference>
<sequence length="156" mass="17388">MMERQQDIGARIAAEAELWIDTPFRWQGRKRGVGCDCKGLIAGVAESCGRPEAESLEALSGDYSNIVDERRLFAGLSRLFDRVSERQAGDVLLLWIDGKAQHLAIAAPSSRRPDRVIEAMIGRLARVRPGMAPSHRVVAIFRWRRDTDCARARGSD</sequence>
<accession>A0ABT2I153</accession>
<comment type="caution">
    <text evidence="1">The sequence shown here is derived from an EMBL/GenBank/DDBJ whole genome shotgun (WGS) entry which is preliminary data.</text>
</comment>
<proteinExistence type="predicted"/>
<protein>
    <recommendedName>
        <fullName evidence="3">Peptidase P60</fullName>
    </recommendedName>
</protein>